<dbReference type="PRINTS" id="PR01790">
    <property type="entry name" value="SMP30FAMILY"/>
</dbReference>
<dbReference type="HOGENOM" id="CLU_036110_0_0_7"/>
<dbReference type="EMBL" id="AZHX01000485">
    <property type="protein sequence ID" value="ETX07283.1"/>
    <property type="molecule type" value="Genomic_DNA"/>
</dbReference>
<evidence type="ECO:0000256" key="3">
    <source>
        <dbReference type="PIRSR" id="PIRSR605511-2"/>
    </source>
</evidence>
<name>W4MAS4_9BACT</name>
<evidence type="ECO:0000256" key="2">
    <source>
        <dbReference type="PIRSR" id="PIRSR605511-1"/>
    </source>
</evidence>
<feature type="binding site" evidence="3">
    <location>
        <position position="18"/>
    </location>
    <ligand>
        <name>a divalent metal cation</name>
        <dbReference type="ChEBI" id="CHEBI:60240"/>
    </ligand>
</feature>
<feature type="binding site" evidence="3">
    <location>
        <position position="159"/>
    </location>
    <ligand>
        <name>a divalent metal cation</name>
        <dbReference type="ChEBI" id="CHEBI:60240"/>
    </ligand>
</feature>
<dbReference type="GO" id="GO:0016787">
    <property type="term" value="F:hydrolase activity"/>
    <property type="evidence" value="ECO:0007669"/>
    <property type="project" value="UniProtKB-KW"/>
</dbReference>
<keyword evidence="3" id="KW-0862">Zinc</keyword>
<protein>
    <recommendedName>
        <fullName evidence="4">SMP-30/Gluconolactonase/LRE-like region domain-containing protein</fullName>
    </recommendedName>
</protein>
<feature type="active site" description="Proton donor/acceptor" evidence="2">
    <location>
        <position position="215"/>
    </location>
</feature>
<keyword evidence="3" id="KW-0479">Metal-binding</keyword>
<feature type="binding site" evidence="3">
    <location>
        <position position="215"/>
    </location>
    <ligand>
        <name>a divalent metal cation</name>
        <dbReference type="ChEBI" id="CHEBI:60240"/>
    </ligand>
</feature>
<dbReference type="AlphaFoldDB" id="W4MAS4"/>
<dbReference type="InterPro" id="IPR051262">
    <property type="entry name" value="SMP-30/CGR1_Lactonase"/>
</dbReference>
<sequence length="298" mass="33244">MMEWEFELVAGPYGGTAEGPAWDGQALIFTHIPSSRILRYDPTTGECTEFRTGTNATNGLMFDTQGRLYGCSGGGRCILRFEPDGATTTLPHRLVGRRHNRPNDLAIDRQGRIWFTDPYGQGLPESERELDHTSVLRLTPQPDGDWHLERMTYDTSAPNGILFSQDERTLYVVQSDYEGVRDLRAYPLQNDDTLGNFIVLHRFGEDFRGVHRGLDGMCLDTEGNIIACGGWRQAGPGPMMHIFSPSGRILETHPVPVDRPTNCTFGGPDLSTLYVTTGGGHLFRVRNTGRRGWLAYPP</sequence>
<dbReference type="Gene3D" id="2.120.10.30">
    <property type="entry name" value="TolB, C-terminal domain"/>
    <property type="match status" value="1"/>
</dbReference>
<dbReference type="PANTHER" id="PTHR47572">
    <property type="entry name" value="LIPOPROTEIN-RELATED"/>
    <property type="match status" value="1"/>
</dbReference>
<gene>
    <name evidence="5" type="ORF">ETSY2_12065</name>
</gene>
<dbReference type="InterPro" id="IPR013658">
    <property type="entry name" value="SGL"/>
</dbReference>
<dbReference type="Proteomes" id="UP000019140">
    <property type="component" value="Unassembled WGS sequence"/>
</dbReference>
<comment type="cofactor">
    <cofactor evidence="3">
        <name>Zn(2+)</name>
        <dbReference type="ChEBI" id="CHEBI:29105"/>
    </cofactor>
    <text evidence="3">Binds 1 divalent metal cation per subunit.</text>
</comment>
<feature type="binding site" evidence="3">
    <location>
        <position position="101"/>
    </location>
    <ligand>
        <name>substrate</name>
    </ligand>
</feature>
<evidence type="ECO:0000259" key="4">
    <source>
        <dbReference type="Pfam" id="PF08450"/>
    </source>
</evidence>
<evidence type="ECO:0000313" key="5">
    <source>
        <dbReference type="EMBL" id="ETX07283.1"/>
    </source>
</evidence>
<dbReference type="InterPro" id="IPR005511">
    <property type="entry name" value="SMP-30"/>
</dbReference>
<proteinExistence type="predicted"/>
<accession>W4MAS4</accession>
<feature type="binding site" evidence="3">
    <location>
        <position position="103"/>
    </location>
    <ligand>
        <name>substrate</name>
    </ligand>
</feature>
<dbReference type="Pfam" id="PF08450">
    <property type="entry name" value="SGL"/>
    <property type="match status" value="1"/>
</dbReference>
<keyword evidence="1" id="KW-0378">Hydrolase</keyword>
<comment type="caution">
    <text evidence="5">The sequence shown here is derived from an EMBL/GenBank/DDBJ whole genome shotgun (WGS) entry which is preliminary data.</text>
</comment>
<evidence type="ECO:0000313" key="6">
    <source>
        <dbReference type="Proteomes" id="UP000019140"/>
    </source>
</evidence>
<organism evidence="5 6">
    <name type="scientific">Candidatus Entotheonella gemina</name>
    <dbReference type="NCBI Taxonomy" id="1429439"/>
    <lineage>
        <taxon>Bacteria</taxon>
        <taxon>Pseudomonadati</taxon>
        <taxon>Nitrospinota/Tectimicrobiota group</taxon>
        <taxon>Candidatus Tectimicrobiota</taxon>
        <taxon>Candidatus Entotheonellia</taxon>
        <taxon>Candidatus Entotheonellales</taxon>
        <taxon>Candidatus Entotheonellaceae</taxon>
        <taxon>Candidatus Entotheonella</taxon>
    </lineage>
</organism>
<dbReference type="SUPFAM" id="SSF63829">
    <property type="entry name" value="Calcium-dependent phosphotriesterase"/>
    <property type="match status" value="1"/>
</dbReference>
<evidence type="ECO:0000256" key="1">
    <source>
        <dbReference type="ARBA" id="ARBA00022801"/>
    </source>
</evidence>
<reference evidence="5 6" key="1">
    <citation type="journal article" date="2014" name="Nature">
        <title>An environmental bacterial taxon with a large and distinct metabolic repertoire.</title>
        <authorList>
            <person name="Wilson M.C."/>
            <person name="Mori T."/>
            <person name="Ruckert C."/>
            <person name="Uria A.R."/>
            <person name="Helf M.J."/>
            <person name="Takada K."/>
            <person name="Gernert C."/>
            <person name="Steffens U.A."/>
            <person name="Heycke N."/>
            <person name="Schmitt S."/>
            <person name="Rinke C."/>
            <person name="Helfrich E.J."/>
            <person name="Brachmann A.O."/>
            <person name="Gurgui C."/>
            <person name="Wakimoto T."/>
            <person name="Kracht M."/>
            <person name="Crusemann M."/>
            <person name="Hentschel U."/>
            <person name="Abe I."/>
            <person name="Matsunaga S."/>
            <person name="Kalinowski J."/>
            <person name="Takeyama H."/>
            <person name="Piel J."/>
        </authorList>
    </citation>
    <scope>NUCLEOTIDE SEQUENCE [LARGE SCALE GENOMIC DNA]</scope>
    <source>
        <strain evidence="6">TSY2</strain>
    </source>
</reference>
<dbReference type="PANTHER" id="PTHR47572:SF4">
    <property type="entry name" value="LACTONASE DRP35"/>
    <property type="match status" value="1"/>
</dbReference>
<dbReference type="InterPro" id="IPR011042">
    <property type="entry name" value="6-blade_b-propeller_TolB-like"/>
</dbReference>
<keyword evidence="6" id="KW-1185">Reference proteome</keyword>
<dbReference type="GO" id="GO:0046872">
    <property type="term" value="F:metal ion binding"/>
    <property type="evidence" value="ECO:0007669"/>
    <property type="project" value="UniProtKB-KW"/>
</dbReference>
<feature type="domain" description="SMP-30/Gluconolactonase/LRE-like region" evidence="4">
    <location>
        <begin position="17"/>
        <end position="277"/>
    </location>
</feature>